<dbReference type="AlphaFoldDB" id="A0A0E3PVK2"/>
<organism evidence="1 2">
    <name type="scientific">Methanosarcina mazei WWM610</name>
    <dbReference type="NCBI Taxonomy" id="1434117"/>
    <lineage>
        <taxon>Archaea</taxon>
        <taxon>Methanobacteriati</taxon>
        <taxon>Methanobacteriota</taxon>
        <taxon>Stenosarchaea group</taxon>
        <taxon>Methanomicrobia</taxon>
        <taxon>Methanosarcinales</taxon>
        <taxon>Methanosarcinaceae</taxon>
        <taxon>Methanosarcina</taxon>
    </lineage>
</organism>
<evidence type="ECO:0000313" key="1">
    <source>
        <dbReference type="EMBL" id="AKB39719.1"/>
    </source>
</evidence>
<dbReference type="InterPro" id="IPR014518">
    <property type="entry name" value="UCP022079"/>
</dbReference>
<name>A0A0E3PVK2_METMZ</name>
<proteinExistence type="predicted"/>
<gene>
    <name evidence="1" type="ORF">MSMAW_0728</name>
</gene>
<evidence type="ECO:0008006" key="3">
    <source>
        <dbReference type="Google" id="ProtNLM"/>
    </source>
</evidence>
<reference evidence="1 2" key="1">
    <citation type="submission" date="2014-07" db="EMBL/GenBank/DDBJ databases">
        <title>Methanogenic archaea and the global carbon cycle.</title>
        <authorList>
            <person name="Henriksen J.R."/>
            <person name="Luke J."/>
            <person name="Reinhart S."/>
            <person name="Benedict M.N."/>
            <person name="Youngblut N.D."/>
            <person name="Metcalf M.E."/>
            <person name="Whitaker R.J."/>
            <person name="Metcalf W.W."/>
        </authorList>
    </citation>
    <scope>NUCLEOTIDE SEQUENCE [LARGE SCALE GENOMIC DNA]</scope>
    <source>
        <strain evidence="1 2">WWM610</strain>
    </source>
</reference>
<sequence>MLKVPEHEMNQVLPYEFYTQKRWENWLGRAKESGFQIKESEEEAGKESAVFVNMVDDVILACLKVTARFEKEMLSKEMALQILEEMRDIVLAEVEPISEDIDLMIDSVQTSLMGALVAFECYVMGDYEEGADINELIKAAIDAEASDNLELALDYTAQCGAIVLKGQTLPEELMADLPYGIVAEWLDGIDSISAAMVGSDSYKEFDEDDEDDAI</sequence>
<dbReference type="EMBL" id="CP009509">
    <property type="protein sequence ID" value="AKB39719.1"/>
    <property type="molecule type" value="Genomic_DNA"/>
</dbReference>
<protein>
    <recommendedName>
        <fullName evidence="3">DUF2150 domain-containing protein</fullName>
    </recommendedName>
</protein>
<dbReference type="HOGENOM" id="CLU_114819_0_0_2"/>
<dbReference type="PATRIC" id="fig|1434117.4.peg.903"/>
<evidence type="ECO:0000313" key="2">
    <source>
        <dbReference type="Proteomes" id="UP000033058"/>
    </source>
</evidence>
<dbReference type="Pfam" id="PF09920">
    <property type="entry name" value="DUF2150"/>
    <property type="match status" value="1"/>
</dbReference>
<dbReference type="PIRSF" id="PIRSF022079">
    <property type="entry name" value="UCP022079"/>
    <property type="match status" value="1"/>
</dbReference>
<dbReference type="Proteomes" id="UP000033058">
    <property type="component" value="Chromosome"/>
</dbReference>
<accession>A0A0E3PVK2</accession>